<name>A0A0D1J047_9MYCO</name>
<dbReference type="AlphaFoldDB" id="A0A0D1J047"/>
<dbReference type="PANTHER" id="PTHR11101">
    <property type="entry name" value="PHOSPHATE TRANSPORTER"/>
    <property type="match status" value="1"/>
</dbReference>
<evidence type="ECO:0000256" key="5">
    <source>
        <dbReference type="ARBA" id="ARBA00023136"/>
    </source>
</evidence>
<evidence type="ECO:0000256" key="1">
    <source>
        <dbReference type="ARBA" id="ARBA00004141"/>
    </source>
</evidence>
<dbReference type="RefSeq" id="WP_043397906.1">
    <property type="nucleotide sequence ID" value="NZ_LIPZ01000089.1"/>
</dbReference>
<dbReference type="PATRIC" id="fig|280871.6.peg.4443"/>
<evidence type="ECO:0000256" key="4">
    <source>
        <dbReference type="ARBA" id="ARBA00022989"/>
    </source>
</evidence>
<dbReference type="InterPro" id="IPR001204">
    <property type="entry name" value="Phos_transporter"/>
</dbReference>
<keyword evidence="4 6" id="KW-1133">Transmembrane helix</keyword>
<evidence type="ECO:0000313" key="8">
    <source>
        <dbReference type="Proteomes" id="UP000032221"/>
    </source>
</evidence>
<dbReference type="EMBL" id="JXST01000034">
    <property type="protein sequence ID" value="KIU14943.1"/>
    <property type="molecule type" value="Genomic_DNA"/>
</dbReference>
<dbReference type="Proteomes" id="UP000032221">
    <property type="component" value="Unassembled WGS sequence"/>
</dbReference>
<dbReference type="GO" id="GO:0035435">
    <property type="term" value="P:phosphate ion transmembrane transport"/>
    <property type="evidence" value="ECO:0007669"/>
    <property type="project" value="TreeGrafter"/>
</dbReference>
<dbReference type="GO" id="GO:0016020">
    <property type="term" value="C:membrane"/>
    <property type="evidence" value="ECO:0007669"/>
    <property type="project" value="UniProtKB-SubCell"/>
</dbReference>
<keyword evidence="8" id="KW-1185">Reference proteome</keyword>
<organism evidence="7 8">
    <name type="scientific">Mycolicibacterium llatzerense</name>
    <dbReference type="NCBI Taxonomy" id="280871"/>
    <lineage>
        <taxon>Bacteria</taxon>
        <taxon>Bacillati</taxon>
        <taxon>Actinomycetota</taxon>
        <taxon>Actinomycetes</taxon>
        <taxon>Mycobacteriales</taxon>
        <taxon>Mycobacteriaceae</taxon>
        <taxon>Mycolicibacterium</taxon>
    </lineage>
</organism>
<evidence type="ECO:0000313" key="7">
    <source>
        <dbReference type="EMBL" id="KIU14943.1"/>
    </source>
</evidence>
<feature type="transmembrane region" description="Helical" evidence="6">
    <location>
        <begin position="75"/>
        <end position="92"/>
    </location>
</feature>
<feature type="transmembrane region" description="Helical" evidence="6">
    <location>
        <begin position="261"/>
        <end position="288"/>
    </location>
</feature>
<keyword evidence="2" id="KW-0813">Transport</keyword>
<keyword evidence="5 6" id="KW-0472">Membrane</keyword>
<feature type="transmembrane region" description="Helical" evidence="6">
    <location>
        <begin position="134"/>
        <end position="160"/>
    </location>
</feature>
<proteinExistence type="predicted"/>
<feature type="transmembrane region" description="Helical" evidence="6">
    <location>
        <begin position="104"/>
        <end position="122"/>
    </location>
</feature>
<evidence type="ECO:0000256" key="3">
    <source>
        <dbReference type="ARBA" id="ARBA00022692"/>
    </source>
</evidence>
<reference evidence="7 8" key="1">
    <citation type="submission" date="2015-01" db="EMBL/GenBank/DDBJ databases">
        <title>Genome sequence of Mycobacterium llatzerense and Mycobacterium immunogenum recovered from brain abscess.</title>
        <authorList>
            <person name="Greninger A.L."/>
            <person name="Langelier C."/>
            <person name="Cunningham G."/>
            <person name="Chiu C.Y."/>
            <person name="Miller S."/>
        </authorList>
    </citation>
    <scope>NUCLEOTIDE SEQUENCE [LARGE SCALE GENOMIC DNA]</scope>
    <source>
        <strain evidence="7 8">CLUC14</strain>
    </source>
</reference>
<sequence length="333" mass="34106">MSALIFVIVLAFAFDVTNGFHDSANSVAALISTRAATAAQALLITALGNLTGPLLAGTAVANTVGGVVDVPLAETVPVVGAALTAAILWNLVTWRLGLPSSSSHALIGGLVGATLLRGWNGVHWGGFDGWRPYGVVGVLAGLAISPILGAIVGGAASSIACRALRRTRRRVNSVIRRGEWVTASALAFSHGANDAQKTMGVVALLLVATGHLHQFYVPLWVRIAAATALTIGTMLGGWRIVHTVGHGIYRMHPIDGLVSQGSSAAVILAAAAVGAPVSTTHVVASGVVGVGAQRRLRHVHWAVVREIGAAWVITLPVTALAAAALLPVWKVVL</sequence>
<feature type="transmembrane region" description="Helical" evidence="6">
    <location>
        <begin position="309"/>
        <end position="329"/>
    </location>
</feature>
<dbReference type="Pfam" id="PF01384">
    <property type="entry name" value="PHO4"/>
    <property type="match status" value="2"/>
</dbReference>
<protein>
    <submittedName>
        <fullName evidence="7">Phosphate transporter</fullName>
    </submittedName>
</protein>
<dbReference type="OrthoDB" id="9779554at2"/>
<dbReference type="GO" id="GO:0005315">
    <property type="term" value="F:phosphate transmembrane transporter activity"/>
    <property type="evidence" value="ECO:0007669"/>
    <property type="project" value="InterPro"/>
</dbReference>
<feature type="transmembrane region" description="Helical" evidence="6">
    <location>
        <begin position="219"/>
        <end position="241"/>
    </location>
</feature>
<evidence type="ECO:0000256" key="2">
    <source>
        <dbReference type="ARBA" id="ARBA00022448"/>
    </source>
</evidence>
<keyword evidence="3 6" id="KW-0812">Transmembrane</keyword>
<evidence type="ECO:0000256" key="6">
    <source>
        <dbReference type="SAM" id="Phobius"/>
    </source>
</evidence>
<dbReference type="PANTHER" id="PTHR11101:SF80">
    <property type="entry name" value="PHOSPHATE TRANSPORTER"/>
    <property type="match status" value="1"/>
</dbReference>
<dbReference type="STRING" id="280871.TL10_21470"/>
<comment type="subcellular location">
    <subcellularLocation>
        <location evidence="1">Membrane</location>
        <topology evidence="1">Multi-pass membrane protein</topology>
    </subcellularLocation>
</comment>
<gene>
    <name evidence="7" type="ORF">TL10_21470</name>
</gene>
<comment type="caution">
    <text evidence="7">The sequence shown here is derived from an EMBL/GenBank/DDBJ whole genome shotgun (WGS) entry which is preliminary data.</text>
</comment>
<accession>A0A0D1J047</accession>